<gene>
    <name evidence="8" type="ORF">CTheo_8275</name>
</gene>
<feature type="domain" description="Protein kinase" evidence="7">
    <location>
        <begin position="680"/>
        <end position="980"/>
    </location>
</feature>
<dbReference type="GO" id="GO:0005524">
    <property type="term" value="F:ATP binding"/>
    <property type="evidence" value="ECO:0007669"/>
    <property type="project" value="UniProtKB-UniRule"/>
</dbReference>
<dbReference type="PANTHER" id="PTHR44329">
    <property type="entry name" value="SERINE/THREONINE-PROTEIN KINASE TNNI3K-RELATED"/>
    <property type="match status" value="1"/>
</dbReference>
<keyword evidence="3 6" id="KW-0547">Nucleotide-binding</keyword>
<dbReference type="EMBL" id="SSOP01000501">
    <property type="protein sequence ID" value="KAB5588284.1"/>
    <property type="molecule type" value="Genomic_DNA"/>
</dbReference>
<dbReference type="InterPro" id="IPR000719">
    <property type="entry name" value="Prot_kinase_dom"/>
</dbReference>
<dbReference type="InterPro" id="IPR001245">
    <property type="entry name" value="Ser-Thr/Tyr_kinase_cat_dom"/>
</dbReference>
<evidence type="ECO:0000256" key="3">
    <source>
        <dbReference type="ARBA" id="ARBA00022741"/>
    </source>
</evidence>
<keyword evidence="5 6" id="KW-0067">ATP-binding</keyword>
<dbReference type="OrthoDB" id="3239650at2759"/>
<comment type="caution">
    <text evidence="8">The sequence shown here is derived from an EMBL/GenBank/DDBJ whole genome shotgun (WGS) entry which is preliminary data.</text>
</comment>
<dbReference type="InterPro" id="IPR008266">
    <property type="entry name" value="Tyr_kinase_AS"/>
</dbReference>
<dbReference type="PROSITE" id="PS00109">
    <property type="entry name" value="PROTEIN_KINASE_TYR"/>
    <property type="match status" value="1"/>
</dbReference>
<keyword evidence="9" id="KW-1185">Reference proteome</keyword>
<keyword evidence="2" id="KW-0808">Transferase</keyword>
<dbReference type="Pfam" id="PF07714">
    <property type="entry name" value="PK_Tyr_Ser-Thr"/>
    <property type="match status" value="1"/>
</dbReference>
<dbReference type="Proteomes" id="UP000383932">
    <property type="component" value="Unassembled WGS sequence"/>
</dbReference>
<feature type="domain" description="Protein kinase" evidence="7">
    <location>
        <begin position="9"/>
        <end position="286"/>
    </location>
</feature>
<keyword evidence="1" id="KW-0723">Serine/threonine-protein kinase</keyword>
<feature type="domain" description="Protein kinase" evidence="7">
    <location>
        <begin position="280"/>
        <end position="619"/>
    </location>
</feature>
<dbReference type="SMART" id="SM00220">
    <property type="entry name" value="S_TKc"/>
    <property type="match status" value="2"/>
</dbReference>
<dbReference type="PANTHER" id="PTHR44329:SF288">
    <property type="entry name" value="MITOGEN-ACTIVATED PROTEIN KINASE KINASE KINASE 20"/>
    <property type="match status" value="1"/>
</dbReference>
<evidence type="ECO:0000256" key="4">
    <source>
        <dbReference type="ARBA" id="ARBA00022777"/>
    </source>
</evidence>
<evidence type="ECO:0000313" key="8">
    <source>
        <dbReference type="EMBL" id="KAB5588284.1"/>
    </source>
</evidence>
<evidence type="ECO:0000256" key="1">
    <source>
        <dbReference type="ARBA" id="ARBA00022527"/>
    </source>
</evidence>
<dbReference type="Gene3D" id="1.10.510.10">
    <property type="entry name" value="Transferase(Phosphotransferase) domain 1"/>
    <property type="match status" value="3"/>
</dbReference>
<evidence type="ECO:0000256" key="5">
    <source>
        <dbReference type="ARBA" id="ARBA00022840"/>
    </source>
</evidence>
<sequence>MSGLVKRKDGWDCEVGRGGMADVYLGMFQPTEGPCSKVAIKTIRAGSYSKPPTILVEKLRTKLNRELGVWRALQEQSAHPNLLHLLGVLDSPEGMPSSVSEYCVATLAEHLVDPDLKPKRIHLLIGILRGLKHIHTSSIIHGDLKGLNILITEDGTPKIADFGHSRFSNDSANPLTSDVSSQFHATTRYMSPELFTQLQSKPTMFSDIWAYGCILSQLRPYHVIKNEHRVTLAIKSGQIPSLKPQHPHAASCLTDVLWSTIKLCWHPNQFARPTSEALLTTIDNLIARGELDPLGGASPARQRSQLGIETGEMEWPKDIVDFSEQLRGCERQKMSTQRMADVWLYALPGGTSRLVVKVMRVPIGPSPRINRPDPYLLALCAVVRERLDLKHEHIVELLGFDTTWGRYPGLVMEHCAGGTLEDHLKHAPPADRLIEARSVKMVQILEGLQYLHNLPSPITHGDLTPHNILVDLRGTLKLSPVSFARLSANLPSNTQTEAPADDAISARYLSPELLQEETWPSPPSDMWSFGCVACWMFVRIDPYPACRFEHQVVAHVLDGQDPFTLEQMSNIGALGGAQVAPDAPWLTNGIWSVILRCWNQDTEQRPNAAACARQMHELMERVGQSFSEIGLLGDELIPISADVKNLSGNVNCSDSERKNTLGYSVGWWRQMYRYKSTEPIDIASRSFKGSLSRGIFARRAEVTIKGMVFPPRVSSRSSVALSAKQCAYHEIALLRQLKHENICDFMGYDETHGGTTKPTFVPAIITEFCTNGKLKEYCARKSQELDFAAQLDLVMGVAKAVDYLHQRVPDGSIVHGNISAVCFTPTYLAFKWIHPYSKETILVSQSGVAKLSGFEFACQYQHSDNPMLARVVHAPPLALNPSRWHAPELFNETSDSLAPYPTQYSDLWALGCVFLAILSGQGPYERYDLPGAISCIAEGIKPYPPDVCSSEAWNIANSLWAAPPYMRISAAQASERISAL</sequence>
<evidence type="ECO:0000256" key="6">
    <source>
        <dbReference type="PROSITE-ProRule" id="PRU10141"/>
    </source>
</evidence>
<proteinExistence type="predicted"/>
<dbReference type="AlphaFoldDB" id="A0A5N5Q9E6"/>
<feature type="binding site" evidence="6">
    <location>
        <position position="41"/>
    </location>
    <ligand>
        <name>ATP</name>
        <dbReference type="ChEBI" id="CHEBI:30616"/>
    </ligand>
</feature>
<dbReference type="InterPro" id="IPR011009">
    <property type="entry name" value="Kinase-like_dom_sf"/>
</dbReference>
<dbReference type="SUPFAM" id="SSF56112">
    <property type="entry name" value="Protein kinase-like (PK-like)"/>
    <property type="match status" value="3"/>
</dbReference>
<dbReference type="PROSITE" id="PS00107">
    <property type="entry name" value="PROTEIN_KINASE_ATP"/>
    <property type="match status" value="1"/>
</dbReference>
<dbReference type="Pfam" id="PF00069">
    <property type="entry name" value="Pkinase"/>
    <property type="match status" value="2"/>
</dbReference>
<dbReference type="InterPro" id="IPR051681">
    <property type="entry name" value="Ser/Thr_Kinases-Pseudokinases"/>
</dbReference>
<dbReference type="PROSITE" id="PS00108">
    <property type="entry name" value="PROTEIN_KINASE_ST"/>
    <property type="match status" value="1"/>
</dbReference>
<dbReference type="PROSITE" id="PS50011">
    <property type="entry name" value="PROTEIN_KINASE_DOM"/>
    <property type="match status" value="3"/>
</dbReference>
<protein>
    <submittedName>
        <fullName evidence="8">Tyrosine kinase domain containing protein</fullName>
    </submittedName>
</protein>
<evidence type="ECO:0000313" key="9">
    <source>
        <dbReference type="Proteomes" id="UP000383932"/>
    </source>
</evidence>
<accession>A0A5N5Q9E6</accession>
<name>A0A5N5Q9E6_9AGAM</name>
<dbReference type="InterPro" id="IPR008271">
    <property type="entry name" value="Ser/Thr_kinase_AS"/>
</dbReference>
<dbReference type="GO" id="GO:0004674">
    <property type="term" value="F:protein serine/threonine kinase activity"/>
    <property type="evidence" value="ECO:0007669"/>
    <property type="project" value="UniProtKB-KW"/>
</dbReference>
<organism evidence="8 9">
    <name type="scientific">Ceratobasidium theobromae</name>
    <dbReference type="NCBI Taxonomy" id="1582974"/>
    <lineage>
        <taxon>Eukaryota</taxon>
        <taxon>Fungi</taxon>
        <taxon>Dikarya</taxon>
        <taxon>Basidiomycota</taxon>
        <taxon>Agaricomycotina</taxon>
        <taxon>Agaricomycetes</taxon>
        <taxon>Cantharellales</taxon>
        <taxon>Ceratobasidiaceae</taxon>
        <taxon>Ceratobasidium</taxon>
    </lineage>
</organism>
<keyword evidence="4 8" id="KW-0418">Kinase</keyword>
<dbReference type="InterPro" id="IPR017441">
    <property type="entry name" value="Protein_kinase_ATP_BS"/>
</dbReference>
<evidence type="ECO:0000256" key="2">
    <source>
        <dbReference type="ARBA" id="ARBA00022679"/>
    </source>
</evidence>
<evidence type="ECO:0000259" key="7">
    <source>
        <dbReference type="PROSITE" id="PS50011"/>
    </source>
</evidence>
<reference evidence="8 9" key="1">
    <citation type="journal article" date="2019" name="Fungal Biol. Biotechnol.">
        <title>Draft genome sequence of fastidious pathogen Ceratobasidium theobromae, which causes vascular-streak dieback in Theobroma cacao.</title>
        <authorList>
            <person name="Ali S.S."/>
            <person name="Asman A."/>
            <person name="Shao J."/>
            <person name="Firmansyah A.P."/>
            <person name="Susilo A.W."/>
            <person name="Rosmana A."/>
            <person name="McMahon P."/>
            <person name="Junaid M."/>
            <person name="Guest D."/>
            <person name="Kheng T.Y."/>
            <person name="Meinhardt L.W."/>
            <person name="Bailey B.A."/>
        </authorList>
    </citation>
    <scope>NUCLEOTIDE SEQUENCE [LARGE SCALE GENOMIC DNA]</scope>
    <source>
        <strain evidence="8 9">CT2</strain>
    </source>
</reference>